<dbReference type="Pfam" id="PF01938">
    <property type="entry name" value="TRAM"/>
    <property type="match status" value="1"/>
</dbReference>
<reference evidence="3 4" key="1">
    <citation type="journal article" date="2019" name="Int. J. Syst. Evol. Microbiol.">
        <title>The Global Catalogue of Microorganisms (GCM) 10K type strain sequencing project: providing services to taxonomists for standard genome sequencing and annotation.</title>
        <authorList>
            <consortium name="The Broad Institute Genomics Platform"/>
            <consortium name="The Broad Institute Genome Sequencing Center for Infectious Disease"/>
            <person name="Wu L."/>
            <person name="Ma J."/>
        </authorList>
    </citation>
    <scope>NUCLEOTIDE SEQUENCE [LARGE SCALE GENOMIC DNA]</scope>
    <source>
        <strain evidence="3 4">Y73</strain>
    </source>
</reference>
<accession>A0ABD5UMF0</accession>
<gene>
    <name evidence="3" type="ORF">ACFQEY_15815</name>
</gene>
<dbReference type="InterPro" id="IPR002792">
    <property type="entry name" value="TRAM_dom"/>
</dbReference>
<feature type="compositionally biased region" description="Polar residues" evidence="1">
    <location>
        <begin position="57"/>
        <end position="69"/>
    </location>
</feature>
<comment type="caution">
    <text evidence="3">The sequence shown here is derived from an EMBL/GenBank/DDBJ whole genome shotgun (WGS) entry which is preliminary data.</text>
</comment>
<feature type="compositionally biased region" description="Gly residues" evidence="1">
    <location>
        <begin position="78"/>
        <end position="87"/>
    </location>
</feature>
<evidence type="ECO:0000259" key="2">
    <source>
        <dbReference type="PROSITE" id="PS50926"/>
    </source>
</evidence>
<dbReference type="InterPro" id="IPR012340">
    <property type="entry name" value="NA-bd_OB-fold"/>
</dbReference>
<feature type="domain" description="TRAM" evidence="2">
    <location>
        <begin position="104"/>
        <end position="163"/>
    </location>
</feature>
<dbReference type="SUPFAM" id="SSF50249">
    <property type="entry name" value="Nucleic acid-binding proteins"/>
    <property type="match status" value="1"/>
</dbReference>
<name>A0ABD5UMF0_9EURY</name>
<dbReference type="Gene3D" id="2.40.50.140">
    <property type="entry name" value="Nucleic acid-binding proteins"/>
    <property type="match status" value="1"/>
</dbReference>
<dbReference type="AlphaFoldDB" id="A0ABD5UMF0"/>
<dbReference type="PROSITE" id="PS50926">
    <property type="entry name" value="TRAM"/>
    <property type="match status" value="1"/>
</dbReference>
<sequence>MVEITDSLACLFTGEVEERDDEHVVTVPASEIEHGTVDSDESYRVALIRRKTDETQDAQASATAGSGDQSHARAVAGNGAGSRGGSGSASVSASPADAAPSGPPVSEGDVREVTIETLGDKGDGIAKIERGYVVIVPDSEPGDEPTVEITSVRENVSFADVIEE</sequence>
<dbReference type="EMBL" id="JBHSXI010000023">
    <property type="protein sequence ID" value="MFC6890461.1"/>
    <property type="molecule type" value="Genomic_DNA"/>
</dbReference>
<protein>
    <submittedName>
        <fullName evidence="3">TRAM domain-containing protein</fullName>
    </submittedName>
</protein>
<proteinExistence type="predicted"/>
<dbReference type="RefSeq" id="WP_379770424.1">
    <property type="nucleotide sequence ID" value="NZ_JBHSXI010000023.1"/>
</dbReference>
<keyword evidence="4" id="KW-1185">Reference proteome</keyword>
<evidence type="ECO:0000256" key="1">
    <source>
        <dbReference type="SAM" id="MobiDB-lite"/>
    </source>
</evidence>
<feature type="compositionally biased region" description="Low complexity" evidence="1">
    <location>
        <begin position="88"/>
        <end position="106"/>
    </location>
</feature>
<evidence type="ECO:0000313" key="4">
    <source>
        <dbReference type="Proteomes" id="UP001596333"/>
    </source>
</evidence>
<feature type="region of interest" description="Disordered" evidence="1">
    <location>
        <begin position="51"/>
        <end position="110"/>
    </location>
</feature>
<organism evidence="3 4">
    <name type="scientific">Halorubrum trueperi</name>
    <dbReference type="NCBI Taxonomy" id="2004704"/>
    <lineage>
        <taxon>Archaea</taxon>
        <taxon>Methanobacteriati</taxon>
        <taxon>Methanobacteriota</taxon>
        <taxon>Stenosarchaea group</taxon>
        <taxon>Halobacteria</taxon>
        <taxon>Halobacteriales</taxon>
        <taxon>Haloferacaceae</taxon>
        <taxon>Halorubrum</taxon>
    </lineage>
</organism>
<evidence type="ECO:0000313" key="3">
    <source>
        <dbReference type="EMBL" id="MFC6890461.1"/>
    </source>
</evidence>
<dbReference type="Proteomes" id="UP001596333">
    <property type="component" value="Unassembled WGS sequence"/>
</dbReference>